<evidence type="ECO:0000256" key="2">
    <source>
        <dbReference type="SAM" id="SignalP"/>
    </source>
</evidence>
<feature type="chain" id="PRO_5021003226" evidence="2">
    <location>
        <begin position="38"/>
        <end position="538"/>
    </location>
</feature>
<feature type="region of interest" description="Disordered" evidence="1">
    <location>
        <begin position="73"/>
        <end position="123"/>
    </location>
</feature>
<gene>
    <name evidence="3" type="ORF">BJ684DRAFT_14594</name>
</gene>
<feature type="compositionally biased region" description="Basic residues" evidence="1">
    <location>
        <begin position="103"/>
        <end position="112"/>
    </location>
</feature>
<protein>
    <submittedName>
        <fullName evidence="3">Uncharacterized protein</fullName>
    </submittedName>
</protein>
<proteinExistence type="predicted"/>
<reference evidence="4" key="1">
    <citation type="journal article" date="2018" name="Nat. Microbiol.">
        <title>Leveraging single-cell genomics to expand the fungal tree of life.</title>
        <authorList>
            <person name="Ahrendt S.R."/>
            <person name="Quandt C.A."/>
            <person name="Ciobanu D."/>
            <person name="Clum A."/>
            <person name="Salamov A."/>
            <person name="Andreopoulos B."/>
            <person name="Cheng J.F."/>
            <person name="Woyke T."/>
            <person name="Pelin A."/>
            <person name="Henrissat B."/>
            <person name="Reynolds N.K."/>
            <person name="Benny G.L."/>
            <person name="Smith M.E."/>
            <person name="James T.Y."/>
            <person name="Grigoriev I.V."/>
        </authorList>
    </citation>
    <scope>NUCLEOTIDE SEQUENCE [LARGE SCALE GENOMIC DNA]</scope>
</reference>
<feature type="region of interest" description="Disordered" evidence="1">
    <location>
        <begin position="41"/>
        <end position="61"/>
    </location>
</feature>
<dbReference type="EMBL" id="KZ987755">
    <property type="protein sequence ID" value="RKP15130.1"/>
    <property type="molecule type" value="Genomic_DNA"/>
</dbReference>
<name>A0A4P9YAL3_9FUNG</name>
<evidence type="ECO:0000313" key="3">
    <source>
        <dbReference type="EMBL" id="RKP15130.1"/>
    </source>
</evidence>
<accession>A0A4P9YAL3</accession>
<organism evidence="3 4">
    <name type="scientific">Piptocephalis cylindrospora</name>
    <dbReference type="NCBI Taxonomy" id="1907219"/>
    <lineage>
        <taxon>Eukaryota</taxon>
        <taxon>Fungi</taxon>
        <taxon>Fungi incertae sedis</taxon>
        <taxon>Zoopagomycota</taxon>
        <taxon>Zoopagomycotina</taxon>
        <taxon>Zoopagomycetes</taxon>
        <taxon>Zoopagales</taxon>
        <taxon>Piptocephalidaceae</taxon>
        <taxon>Piptocephalis</taxon>
    </lineage>
</organism>
<evidence type="ECO:0000313" key="4">
    <source>
        <dbReference type="Proteomes" id="UP000267251"/>
    </source>
</evidence>
<keyword evidence="2" id="KW-0732">Signal</keyword>
<feature type="compositionally biased region" description="Polar residues" evidence="1">
    <location>
        <begin position="81"/>
        <end position="97"/>
    </location>
</feature>
<keyword evidence="4" id="KW-1185">Reference proteome</keyword>
<evidence type="ECO:0000256" key="1">
    <source>
        <dbReference type="SAM" id="MobiDB-lite"/>
    </source>
</evidence>
<feature type="signal peptide" evidence="2">
    <location>
        <begin position="1"/>
        <end position="37"/>
    </location>
</feature>
<dbReference type="Proteomes" id="UP000267251">
    <property type="component" value="Unassembled WGS sequence"/>
</dbReference>
<sequence length="538" mass="60936">MLLPNPYALSCILTPLLTSLLLTSLLLSALLSTPSLAYDNHTPKRATSHGHNTLPDRSASPHRILSHDRTASNDRAFNDHSGLSHNGGSLPASSLPTLTVPHRPSRSTHTNRPRPTITGNGNVHRYWGSHPPPSASAALPIWGKDHRPIPIHIDPKYKAEYLVSIFSAIRFELGEGQPNPSHISFSTAIKAFASDHTPADLDNFCYHRLNDGVPASPRRFSYKLYGWYWTTLCAFHLKLRNQRSETLVNLFDVRMVQRSIIVDLSNKRNIPLSKWKEIRSRALLWHPNLGLWKDRNDPPTSCGGLSEECAVNLIFDLPNDLMLYLRTLIHILHLRGVGIGDEGTSRPYRLPVFYSPKDKKNMTPTITRYNRLIDLVLTMFDHLGHHTDMDTELKGTLNWAKRAFPQALTRLMTIAKVEYNGRGGIRGLQIDAFDFRAAYPADAKDETTYYHALNRYANEYDISTAFREFLMTPWNIILHILRRLFLADPSDLSAKTGFSQITQMICPNRSQYVESCIYQLTHALTEYINLISEGLSVQ</sequence>
<dbReference type="AlphaFoldDB" id="A0A4P9YAL3"/>